<keyword evidence="6 10" id="KW-0106">Calcium</keyword>
<keyword evidence="7 11" id="KW-1015">Disulfide bond</keyword>
<evidence type="ECO:0000256" key="7">
    <source>
        <dbReference type="ARBA" id="ARBA00023157"/>
    </source>
</evidence>
<sequence>MMETYRKILRRRSRLLKLPLLAAFTVISCVYYGVSHRWLSRDEQHTFVLPIRLPSIPSHERGSEQQRLWASRTEEVKEGFLHAYSGYKRFAYGHDELRPLTNRGSDKFNGWGLSLVDGLDTMWLMGLHDEFNATLSVIDSMNFSLDATSHAPFFETVIRYLGGLLSAYALSKETVLLQRADELGQKLLPAFNTSLGLPAYGVNTVTGALSYGWLTDAAMLAEVASCQMEYKYLAHLTGRVEYYEKVEKVMDVIKRAKLRGGMFPTRLSMHSGTPMNYQFSVGGFADSAHEYMLKQWLLSSRTEPKSLNLYLRSVSAIIQNLLYLSPSRHLLYVTDVDTYRSPATPSRKFEHLSCFLPGLLALGAQTLPPSALSQQDKELHLWAAEGLANTCWVLYRDHVSGLGPDEVEFHDTNFKFGFVDPEGDESVGYVPETRRNRLGLKQGKWVDHVKEWDRAGRPGGGPPGVKDPKPMVDGLKDYANTRHEYLLRPETIEAIYLMWRTTGDLKWRERGWEIYQAIDLRTRTPTGFASLRTVVQVPSPRLDEMPSYFLAETLKYMYLLFHEDDLIPLDKWVFNTEAHPFPMFEWTSWEKKKYHIPA</sequence>
<dbReference type="PRINTS" id="PR00747">
    <property type="entry name" value="GLYHDRLASE47"/>
</dbReference>
<keyword evidence="13" id="KW-1133">Transmembrane helix</keyword>
<dbReference type="InterPro" id="IPR001382">
    <property type="entry name" value="Glyco_hydro_47"/>
</dbReference>
<dbReference type="PROSITE" id="PS51257">
    <property type="entry name" value="PROKAR_LIPOPROTEIN"/>
    <property type="match status" value="1"/>
</dbReference>
<dbReference type="PANTHER" id="PTHR11742:SF55">
    <property type="entry name" value="ENDOPLASMIC RETICULUM MANNOSYL-OLIGOSACCHARIDE 1,2-ALPHA-MANNOSIDASE"/>
    <property type="match status" value="1"/>
</dbReference>
<evidence type="ECO:0000256" key="6">
    <source>
        <dbReference type="ARBA" id="ARBA00022837"/>
    </source>
</evidence>
<dbReference type="AlphaFoldDB" id="A0A8K0XSN2"/>
<keyword evidence="15" id="KW-1185">Reference proteome</keyword>
<proteinExistence type="inferred from homology"/>
<keyword evidence="4 10" id="KW-0479">Metal-binding</keyword>
<comment type="catalytic activity">
    <reaction evidence="8">
        <text>N(4)-(alpha-D-Man-(1-&gt;2)-alpha-D-Man-(1-&gt;2)-alpha-D-Man-(1-&gt;3)-[alpha-D-Man-(1-&gt;3)-[alpha-D-Man-(1-&gt;2)-alpha-D-Man-(1-&gt;6)]-alpha-D-Man-(1-&gt;6)]-beta-D-Man-(1-&gt;4)-beta-D-GlcNAc-(1-&gt;4)-beta-D-GlcNAc)-L-asparaginyl-[protein] (N-glucan mannose isomer 8A1,2,3B1,3) + 3 H2O = N(4)-(alpha-D-Man-(1-&gt;3)-[alpha-D-Man-(1-&gt;3)-[alpha-D-Man-(1-&gt;6)]-alpha-D-Man-(1-&gt;6)]-beta-D-Man-(1-&gt;4)-beta-D-GlcNAc-(1-&gt;4)-beta-D-GlcNAc)-L-asparaginyl-[protein] (N-glucan mannose isomer 5A1,2) + 3 beta-D-mannose</text>
        <dbReference type="Rhea" id="RHEA:56028"/>
        <dbReference type="Rhea" id="RHEA-COMP:14358"/>
        <dbReference type="Rhea" id="RHEA-COMP:14367"/>
        <dbReference type="ChEBI" id="CHEBI:15377"/>
        <dbReference type="ChEBI" id="CHEBI:28563"/>
        <dbReference type="ChEBI" id="CHEBI:59087"/>
        <dbReference type="ChEBI" id="CHEBI:60628"/>
        <dbReference type="EC" id="3.2.1.113"/>
    </reaction>
</comment>
<feature type="binding site" evidence="10">
    <location>
        <position position="576"/>
    </location>
    <ligand>
        <name>Ca(2+)</name>
        <dbReference type="ChEBI" id="CHEBI:29108"/>
    </ligand>
</feature>
<dbReference type="OrthoDB" id="8118055at2759"/>
<evidence type="ECO:0000256" key="5">
    <source>
        <dbReference type="ARBA" id="ARBA00022801"/>
    </source>
</evidence>
<dbReference type="GO" id="GO:0016020">
    <property type="term" value="C:membrane"/>
    <property type="evidence" value="ECO:0007669"/>
    <property type="project" value="InterPro"/>
</dbReference>
<evidence type="ECO:0000256" key="9">
    <source>
        <dbReference type="ARBA" id="ARBA00048605"/>
    </source>
</evidence>
<dbReference type="Proteomes" id="UP000813824">
    <property type="component" value="Unassembled WGS sequence"/>
</dbReference>
<evidence type="ECO:0000256" key="11">
    <source>
        <dbReference type="PIRSR" id="PIRSR601382-3"/>
    </source>
</evidence>
<dbReference type="Gene3D" id="1.50.10.10">
    <property type="match status" value="1"/>
</dbReference>
<dbReference type="GO" id="GO:0004571">
    <property type="term" value="F:mannosyl-oligosaccharide 1,2-alpha-mannosidase activity"/>
    <property type="evidence" value="ECO:0007669"/>
    <property type="project" value="UniProtKB-EC"/>
</dbReference>
<dbReference type="GO" id="GO:0005783">
    <property type="term" value="C:endoplasmic reticulum"/>
    <property type="evidence" value="ECO:0007669"/>
    <property type="project" value="TreeGrafter"/>
</dbReference>
<keyword evidence="13" id="KW-0812">Transmembrane</keyword>
<accession>A0A8K0XSN2</accession>
<name>A0A8K0XSN2_9AGAR</name>
<dbReference type="InterPro" id="IPR050749">
    <property type="entry name" value="Glycosyl_Hydrolase_47"/>
</dbReference>
<dbReference type="InterPro" id="IPR036026">
    <property type="entry name" value="Seven-hairpin_glycosidases"/>
</dbReference>
<dbReference type="Pfam" id="PF01532">
    <property type="entry name" value="Glyco_hydro_47"/>
    <property type="match status" value="1"/>
</dbReference>
<comment type="caution">
    <text evidence="14">The sequence shown here is derived from an EMBL/GenBank/DDBJ whole genome shotgun (WGS) entry which is preliminary data.</text>
</comment>
<dbReference type="GO" id="GO:0005509">
    <property type="term" value="F:calcium ion binding"/>
    <property type="evidence" value="ECO:0007669"/>
    <property type="project" value="InterPro"/>
</dbReference>
<reference evidence="14" key="1">
    <citation type="journal article" date="2021" name="New Phytol.">
        <title>Evolutionary innovations through gain and loss of genes in the ectomycorrhizal Boletales.</title>
        <authorList>
            <person name="Wu G."/>
            <person name="Miyauchi S."/>
            <person name="Morin E."/>
            <person name="Kuo A."/>
            <person name="Drula E."/>
            <person name="Varga T."/>
            <person name="Kohler A."/>
            <person name="Feng B."/>
            <person name="Cao Y."/>
            <person name="Lipzen A."/>
            <person name="Daum C."/>
            <person name="Hundley H."/>
            <person name="Pangilinan J."/>
            <person name="Johnson J."/>
            <person name="Barry K."/>
            <person name="LaButti K."/>
            <person name="Ng V."/>
            <person name="Ahrendt S."/>
            <person name="Min B."/>
            <person name="Choi I.G."/>
            <person name="Park H."/>
            <person name="Plett J.M."/>
            <person name="Magnuson J."/>
            <person name="Spatafora J.W."/>
            <person name="Nagy L.G."/>
            <person name="Henrissat B."/>
            <person name="Grigoriev I.V."/>
            <person name="Yang Z.L."/>
            <person name="Xu J."/>
            <person name="Martin F.M."/>
        </authorList>
    </citation>
    <scope>NUCLEOTIDE SEQUENCE</scope>
    <source>
        <strain evidence="14">KKN 215</strain>
    </source>
</reference>
<dbReference type="SUPFAM" id="SSF48225">
    <property type="entry name" value="Seven-hairpin glycosidases"/>
    <property type="match status" value="1"/>
</dbReference>
<evidence type="ECO:0000313" key="14">
    <source>
        <dbReference type="EMBL" id="KAH8103862.1"/>
    </source>
</evidence>
<evidence type="ECO:0000256" key="3">
    <source>
        <dbReference type="ARBA" id="ARBA00007658"/>
    </source>
</evidence>
<evidence type="ECO:0000256" key="8">
    <source>
        <dbReference type="ARBA" id="ARBA00047669"/>
    </source>
</evidence>
<dbReference type="EC" id="3.2.1.-" evidence="12"/>
<keyword evidence="13" id="KW-0472">Membrane</keyword>
<evidence type="ECO:0000313" key="15">
    <source>
        <dbReference type="Proteomes" id="UP000813824"/>
    </source>
</evidence>
<evidence type="ECO:0000256" key="12">
    <source>
        <dbReference type="RuleBase" id="RU361193"/>
    </source>
</evidence>
<gene>
    <name evidence="14" type="ORF">BXZ70DRAFT_668645</name>
</gene>
<feature type="disulfide bond" evidence="11">
    <location>
        <begin position="354"/>
        <end position="391"/>
    </location>
</feature>
<evidence type="ECO:0000256" key="13">
    <source>
        <dbReference type="SAM" id="Phobius"/>
    </source>
</evidence>
<evidence type="ECO:0000256" key="4">
    <source>
        <dbReference type="ARBA" id="ARBA00022723"/>
    </source>
</evidence>
<dbReference type="EMBL" id="JAEVFJ010000006">
    <property type="protein sequence ID" value="KAH8103862.1"/>
    <property type="molecule type" value="Genomic_DNA"/>
</dbReference>
<dbReference type="PANTHER" id="PTHR11742">
    <property type="entry name" value="MANNOSYL-OLIGOSACCHARIDE ALPHA-1,2-MANNOSIDASE-RELATED"/>
    <property type="match status" value="1"/>
</dbReference>
<comment type="catalytic activity">
    <reaction evidence="9">
        <text>N(4)-(alpha-D-Man-(1-&gt;2)-alpha-D-Man-(1-&gt;2)-alpha-D-Man-(1-&gt;3)-[alpha-D-Man-(1-&gt;2)-alpha-D-Man-(1-&gt;3)-[alpha-D-Man-(1-&gt;2)-alpha-D-Man-(1-&gt;6)]-alpha-D-Man-(1-&gt;6)]-beta-D-Man-(1-&gt;4)-beta-D-GlcNAc-(1-&gt;4)-beta-D-GlcNAc)-L-asparaginyl-[protein] (N-glucan mannose isomer 9A1,2,3B1,2,3) + 4 H2O = N(4)-(alpha-D-Man-(1-&gt;3)-[alpha-D-Man-(1-&gt;3)-[alpha-D-Man-(1-&gt;6)]-alpha-D-Man-(1-&gt;6)]-beta-D-Man-(1-&gt;4)-beta-D-GlcNAc-(1-&gt;4)-beta-D-GlcNAc)-L-asparaginyl-[protein] (N-glucan mannose isomer 5A1,2) + 4 beta-D-mannose</text>
        <dbReference type="Rhea" id="RHEA:56008"/>
        <dbReference type="Rhea" id="RHEA-COMP:14356"/>
        <dbReference type="Rhea" id="RHEA-COMP:14367"/>
        <dbReference type="ChEBI" id="CHEBI:15377"/>
        <dbReference type="ChEBI" id="CHEBI:28563"/>
        <dbReference type="ChEBI" id="CHEBI:59087"/>
        <dbReference type="ChEBI" id="CHEBI:139493"/>
        <dbReference type="EC" id="3.2.1.113"/>
    </reaction>
</comment>
<feature type="transmembrane region" description="Helical" evidence="13">
    <location>
        <begin position="15"/>
        <end position="34"/>
    </location>
</feature>
<evidence type="ECO:0000256" key="10">
    <source>
        <dbReference type="PIRSR" id="PIRSR601382-2"/>
    </source>
</evidence>
<dbReference type="GO" id="GO:0036503">
    <property type="term" value="P:ERAD pathway"/>
    <property type="evidence" value="ECO:0007669"/>
    <property type="project" value="UniProtKB-ARBA"/>
</dbReference>
<dbReference type="InterPro" id="IPR012341">
    <property type="entry name" value="6hp_glycosidase-like_sf"/>
</dbReference>
<evidence type="ECO:0000256" key="1">
    <source>
        <dbReference type="ARBA" id="ARBA00001913"/>
    </source>
</evidence>
<organism evidence="14 15">
    <name type="scientific">Cristinia sonorae</name>
    <dbReference type="NCBI Taxonomy" id="1940300"/>
    <lineage>
        <taxon>Eukaryota</taxon>
        <taxon>Fungi</taxon>
        <taxon>Dikarya</taxon>
        <taxon>Basidiomycota</taxon>
        <taxon>Agaricomycotina</taxon>
        <taxon>Agaricomycetes</taxon>
        <taxon>Agaricomycetidae</taxon>
        <taxon>Agaricales</taxon>
        <taxon>Pleurotineae</taxon>
        <taxon>Stephanosporaceae</taxon>
        <taxon>Cristinia</taxon>
    </lineage>
</organism>
<keyword evidence="5 12" id="KW-0378">Hydrolase</keyword>
<evidence type="ECO:0000256" key="2">
    <source>
        <dbReference type="ARBA" id="ARBA00004922"/>
    </source>
</evidence>
<comment type="similarity">
    <text evidence="3 12">Belongs to the glycosyl hydrolase 47 family.</text>
</comment>
<comment type="pathway">
    <text evidence="2">Protein modification; protein glycosylation.</text>
</comment>
<keyword evidence="12" id="KW-0326">Glycosidase</keyword>
<protein>
    <recommendedName>
        <fullName evidence="12">alpha-1,2-Mannosidase</fullName>
        <ecNumber evidence="12">3.2.1.-</ecNumber>
    </recommendedName>
</protein>
<comment type="cofactor">
    <cofactor evidence="1 10">
        <name>Ca(2+)</name>
        <dbReference type="ChEBI" id="CHEBI:29108"/>
    </cofactor>
</comment>
<dbReference type="GO" id="GO:0005975">
    <property type="term" value="P:carbohydrate metabolic process"/>
    <property type="evidence" value="ECO:0007669"/>
    <property type="project" value="InterPro"/>
</dbReference>